<evidence type="ECO:0000313" key="2">
    <source>
        <dbReference type="EMBL" id="KAJ2786111.1"/>
    </source>
</evidence>
<feature type="compositionally biased region" description="Low complexity" evidence="1">
    <location>
        <begin position="21"/>
        <end position="35"/>
    </location>
</feature>
<dbReference type="EMBL" id="JANBUL010000004">
    <property type="protein sequence ID" value="KAJ2786111.1"/>
    <property type="molecule type" value="Genomic_DNA"/>
</dbReference>
<sequence>MEPLTERALDQLTRELERRQGAGSCAAQAQAGQSRPHVRDPQMARYFHDLLNVTQENLPTSPLASRAVLPVAGPERAEAPHTAQQQQQQQQQQQPPPPAAPRSARRGARKVLHIPGRTTADGTERMAEGEVPRFGAIQAQPAGSRARLARGLAIFNRGKAVASSGSAPPGDAAPARDLGAYGSVLLRSLDDCIGEAALDDDPLLPVLRSSSNWGRARTSMSTIDLSILFDPPNTGSSSLFNVHNSLSDVDGFGASLFASTERLGPRCIGDVTTSDLGATRHSSRPVVPVPSAPAWPALGAGSRSIDTLPEYAPQSELPPSYPSMYHTPLESFCDPPYDAWRLSRSRASSGPLRYSAELHQHRASQLPRGPREPPGIAARGRSLTDSRDLPDICRFPRRMH</sequence>
<reference evidence="2" key="1">
    <citation type="submission" date="2022-07" db="EMBL/GenBank/DDBJ databases">
        <title>Phylogenomic reconstructions and comparative analyses of Kickxellomycotina fungi.</title>
        <authorList>
            <person name="Reynolds N.K."/>
            <person name="Stajich J.E."/>
            <person name="Barry K."/>
            <person name="Grigoriev I.V."/>
            <person name="Crous P."/>
            <person name="Smith M.E."/>
        </authorList>
    </citation>
    <scope>NUCLEOTIDE SEQUENCE</scope>
    <source>
        <strain evidence="2">NBRC 105414</strain>
    </source>
</reference>
<proteinExistence type="predicted"/>
<organism evidence="2 3">
    <name type="scientific">Coemansia javaensis</name>
    <dbReference type="NCBI Taxonomy" id="2761396"/>
    <lineage>
        <taxon>Eukaryota</taxon>
        <taxon>Fungi</taxon>
        <taxon>Fungi incertae sedis</taxon>
        <taxon>Zoopagomycota</taxon>
        <taxon>Kickxellomycotina</taxon>
        <taxon>Kickxellomycetes</taxon>
        <taxon>Kickxellales</taxon>
        <taxon>Kickxellaceae</taxon>
        <taxon>Coemansia</taxon>
    </lineage>
</organism>
<feature type="region of interest" description="Disordered" evidence="1">
    <location>
        <begin position="360"/>
        <end position="388"/>
    </location>
</feature>
<feature type="region of interest" description="Disordered" evidence="1">
    <location>
        <begin position="75"/>
        <end position="127"/>
    </location>
</feature>
<dbReference type="AlphaFoldDB" id="A0A9W8LNA7"/>
<evidence type="ECO:0000313" key="3">
    <source>
        <dbReference type="Proteomes" id="UP001140217"/>
    </source>
</evidence>
<name>A0A9W8LNA7_9FUNG</name>
<comment type="caution">
    <text evidence="2">The sequence shown here is derived from an EMBL/GenBank/DDBJ whole genome shotgun (WGS) entry which is preliminary data.</text>
</comment>
<feature type="compositionally biased region" description="Low complexity" evidence="1">
    <location>
        <begin position="83"/>
        <end position="93"/>
    </location>
</feature>
<dbReference type="OrthoDB" id="5565689at2759"/>
<gene>
    <name evidence="2" type="ORF">H4R18_000143</name>
</gene>
<feature type="region of interest" description="Disordered" evidence="1">
    <location>
        <begin position="1"/>
        <end position="41"/>
    </location>
</feature>
<dbReference type="Proteomes" id="UP001140217">
    <property type="component" value="Unassembled WGS sequence"/>
</dbReference>
<feature type="compositionally biased region" description="Basic and acidic residues" evidence="1">
    <location>
        <begin position="1"/>
        <end position="20"/>
    </location>
</feature>
<feature type="compositionally biased region" description="Basic residues" evidence="1">
    <location>
        <begin position="103"/>
        <end position="112"/>
    </location>
</feature>
<keyword evidence="3" id="KW-1185">Reference proteome</keyword>
<accession>A0A9W8LNA7</accession>
<evidence type="ECO:0000256" key="1">
    <source>
        <dbReference type="SAM" id="MobiDB-lite"/>
    </source>
</evidence>
<protein>
    <submittedName>
        <fullName evidence="2">Uncharacterized protein</fullName>
    </submittedName>
</protein>